<keyword evidence="4 12" id="KW-0378">Hydrolase</keyword>
<evidence type="ECO:0000256" key="6">
    <source>
        <dbReference type="ARBA" id="ARBA00023277"/>
    </source>
</evidence>
<comment type="catalytic activity">
    <reaction evidence="1 12">
        <text>Hydrolysis of terminal, non-reducing beta-D-glucosyl residues with release of beta-D-glucose.</text>
        <dbReference type="EC" id="3.2.1.21"/>
    </reaction>
</comment>
<evidence type="ECO:0000256" key="1">
    <source>
        <dbReference type="ARBA" id="ARBA00000448"/>
    </source>
</evidence>
<evidence type="ECO:0000256" key="11">
    <source>
        <dbReference type="PROSITE-ProRule" id="PRU10055"/>
    </source>
</evidence>
<dbReference type="GO" id="GO:0005829">
    <property type="term" value="C:cytosol"/>
    <property type="evidence" value="ECO:0007669"/>
    <property type="project" value="TreeGrafter"/>
</dbReference>
<feature type="binding site" evidence="10">
    <location>
        <position position="318"/>
    </location>
    <ligand>
        <name>substrate</name>
    </ligand>
</feature>
<comment type="caution">
    <text evidence="13">The sequence shown here is derived from an EMBL/GenBank/DDBJ whole genome shotgun (WGS) entry which is preliminary data.</text>
</comment>
<dbReference type="InterPro" id="IPR033132">
    <property type="entry name" value="GH_1_N_CS"/>
</dbReference>
<dbReference type="Pfam" id="PF00232">
    <property type="entry name" value="Glyco_hydro_1"/>
    <property type="match status" value="1"/>
</dbReference>
<dbReference type="GO" id="GO:0030245">
    <property type="term" value="P:cellulose catabolic process"/>
    <property type="evidence" value="ECO:0007669"/>
    <property type="project" value="UniProtKB-KW"/>
</dbReference>
<dbReference type="EMBL" id="BMXF01000002">
    <property type="protein sequence ID" value="GHB71179.1"/>
    <property type="molecule type" value="Genomic_DNA"/>
</dbReference>
<dbReference type="PRINTS" id="PR00131">
    <property type="entry name" value="GLHYDRLASE1"/>
</dbReference>
<protein>
    <recommendedName>
        <fullName evidence="3 12">Beta-glucosidase</fullName>
        <ecNumber evidence="3 12">3.2.1.21</ecNumber>
    </recommendedName>
</protein>
<dbReference type="PANTHER" id="PTHR10353:SF36">
    <property type="entry name" value="LP05116P"/>
    <property type="match status" value="1"/>
</dbReference>
<evidence type="ECO:0000256" key="3">
    <source>
        <dbReference type="ARBA" id="ARBA00012744"/>
    </source>
</evidence>
<evidence type="ECO:0000256" key="10">
    <source>
        <dbReference type="PIRSR" id="PIRSR617736-2"/>
    </source>
</evidence>
<sequence>MKSFDDSTETLKVLSLQAEQFRNSFVKEDFGRGFHWGTATAAYQIEGATTTHGRGASIWDSFVKRPGKIKNAHHAEQACEHYYRYEEDLEFVPALGFGAYRFSISWSRLLPEGTGKVNQEGVDFYHRIIDKCLSLGIVPWITLYHWDLPQALQDKGGWKNRDIIAWFADYADLCTREYGHKVKNWLILNEPMAVAALGYTTGQHAPGLKGLHNFLPVVHHLALCQAEGGRVVRHNVPDAFVGTTFSCSAVEPHTSSARDIRAAGRIDALMNRLFIEPSLGLGYPVDAFPFLKKIKKYLHPGDEEKLRFDFDFVGLQNYFRIVVKHSLWRPVLWAEEVKVNAPRTAMGWEIAPEGMYDILKQFGKYEGIKEIIVSENGAAFPDEIQDGAVYDPQRRDFFRDYLQNLLKAKREGVRVNGYFVWSLLDNFEWAEGYDPRFGLVHVDYATQKRTVKHSGEWFANLLRN</sequence>
<dbReference type="PANTHER" id="PTHR10353">
    <property type="entry name" value="GLYCOSYL HYDROLASE"/>
    <property type="match status" value="1"/>
</dbReference>
<feature type="active site" description="Proton donor" evidence="9">
    <location>
        <position position="190"/>
    </location>
</feature>
<evidence type="ECO:0000256" key="2">
    <source>
        <dbReference type="ARBA" id="ARBA00010838"/>
    </source>
</evidence>
<dbReference type="EC" id="3.2.1.21" evidence="3 12"/>
<feature type="binding site" evidence="10">
    <location>
        <position position="189"/>
    </location>
    <ligand>
        <name>substrate</name>
    </ligand>
</feature>
<dbReference type="InterPro" id="IPR017736">
    <property type="entry name" value="Glyco_hydro_1_beta-glucosidase"/>
</dbReference>
<dbReference type="FunFam" id="3.20.20.80:FF:000004">
    <property type="entry name" value="Beta-glucosidase 6-phospho-beta-glucosidase"/>
    <property type="match status" value="1"/>
</dbReference>
<keyword evidence="6" id="KW-0119">Carbohydrate metabolism</keyword>
<evidence type="ECO:0000256" key="7">
    <source>
        <dbReference type="ARBA" id="ARBA00023295"/>
    </source>
</evidence>
<evidence type="ECO:0000256" key="12">
    <source>
        <dbReference type="RuleBase" id="RU361175"/>
    </source>
</evidence>
<evidence type="ECO:0000256" key="5">
    <source>
        <dbReference type="ARBA" id="ARBA00023001"/>
    </source>
</evidence>
<dbReference type="InterPro" id="IPR018120">
    <property type="entry name" value="Glyco_hydro_1_AS"/>
</dbReference>
<proteinExistence type="inferred from homology"/>
<reference evidence="13 14" key="1">
    <citation type="journal article" date="2014" name="Int. J. Syst. Evol. Microbiol.">
        <title>Complete genome sequence of Corynebacterium casei LMG S-19264T (=DSM 44701T), isolated from a smear-ripened cheese.</title>
        <authorList>
            <consortium name="US DOE Joint Genome Institute (JGI-PGF)"/>
            <person name="Walter F."/>
            <person name="Albersmeier A."/>
            <person name="Kalinowski J."/>
            <person name="Ruckert C."/>
        </authorList>
    </citation>
    <scope>NUCLEOTIDE SEQUENCE [LARGE SCALE GENOMIC DNA]</scope>
    <source>
        <strain evidence="13 14">KCTC 12866</strain>
    </source>
</reference>
<dbReference type="NCBIfam" id="TIGR03356">
    <property type="entry name" value="BGL"/>
    <property type="match status" value="1"/>
</dbReference>
<dbReference type="InterPro" id="IPR017853">
    <property type="entry name" value="GH"/>
</dbReference>
<evidence type="ECO:0000313" key="13">
    <source>
        <dbReference type="EMBL" id="GHB71179.1"/>
    </source>
</evidence>
<dbReference type="Proteomes" id="UP000598271">
    <property type="component" value="Unassembled WGS sequence"/>
</dbReference>
<feature type="binding site" evidence="10">
    <location>
        <position position="421"/>
    </location>
    <ligand>
        <name>substrate</name>
    </ligand>
</feature>
<dbReference type="AlphaFoldDB" id="A0A8J3D2N6"/>
<evidence type="ECO:0000313" key="14">
    <source>
        <dbReference type="Proteomes" id="UP000598271"/>
    </source>
</evidence>
<evidence type="ECO:0000256" key="4">
    <source>
        <dbReference type="ARBA" id="ARBA00022801"/>
    </source>
</evidence>
<dbReference type="SUPFAM" id="SSF51445">
    <property type="entry name" value="(Trans)glycosidases"/>
    <property type="match status" value="1"/>
</dbReference>
<keyword evidence="5" id="KW-0136">Cellulose degradation</keyword>
<dbReference type="PROSITE" id="PS00653">
    <property type="entry name" value="GLYCOSYL_HYDROL_F1_2"/>
    <property type="match status" value="1"/>
</dbReference>
<feature type="binding site" evidence="10">
    <location>
        <position position="145"/>
    </location>
    <ligand>
        <name>substrate</name>
    </ligand>
</feature>
<comment type="similarity">
    <text evidence="2 12">Belongs to the glycosyl hydrolase 1 family.</text>
</comment>
<dbReference type="PROSITE" id="PS00572">
    <property type="entry name" value="GLYCOSYL_HYDROL_F1_1"/>
    <property type="match status" value="1"/>
</dbReference>
<evidence type="ECO:0000256" key="8">
    <source>
        <dbReference type="ARBA" id="ARBA00023326"/>
    </source>
</evidence>
<keyword evidence="7 12" id="KW-0326">Glycosidase</keyword>
<dbReference type="Gene3D" id="3.20.20.80">
    <property type="entry name" value="Glycosidases"/>
    <property type="match status" value="1"/>
</dbReference>
<organism evidence="13 14">
    <name type="scientific">Persicitalea jodogahamensis</name>
    <dbReference type="NCBI Taxonomy" id="402147"/>
    <lineage>
        <taxon>Bacteria</taxon>
        <taxon>Pseudomonadati</taxon>
        <taxon>Bacteroidota</taxon>
        <taxon>Cytophagia</taxon>
        <taxon>Cytophagales</taxon>
        <taxon>Spirosomataceae</taxon>
        <taxon>Persicitalea</taxon>
    </lineage>
</organism>
<gene>
    <name evidence="13" type="ORF">GCM10007390_26190</name>
</gene>
<dbReference type="GO" id="GO:0008422">
    <property type="term" value="F:beta-glucosidase activity"/>
    <property type="evidence" value="ECO:0007669"/>
    <property type="project" value="UniProtKB-EC"/>
</dbReference>
<keyword evidence="8" id="KW-0624">Polysaccharide degradation</keyword>
<accession>A0A8J3D2N6</accession>
<name>A0A8J3D2N6_9BACT</name>
<dbReference type="RefSeq" id="WP_308439286.1">
    <property type="nucleotide sequence ID" value="NZ_BMXF01000002.1"/>
</dbReference>
<evidence type="ECO:0000256" key="9">
    <source>
        <dbReference type="PIRSR" id="PIRSR617736-1"/>
    </source>
</evidence>
<keyword evidence="14" id="KW-1185">Reference proteome</keyword>
<feature type="binding site" evidence="10">
    <location>
        <begin position="428"/>
        <end position="429"/>
    </location>
    <ligand>
        <name>substrate</name>
    </ligand>
</feature>
<dbReference type="InterPro" id="IPR001360">
    <property type="entry name" value="Glyco_hydro_1"/>
</dbReference>
<feature type="binding site" evidence="10">
    <location>
        <position position="44"/>
    </location>
    <ligand>
        <name>substrate</name>
    </ligand>
</feature>
<feature type="active site" description="Nucleophile" evidence="9 11">
    <location>
        <position position="375"/>
    </location>
</feature>